<reference evidence="3 4" key="1">
    <citation type="journal article" date="2017" name="Mol. Biol. Evol.">
        <title>The 4-celled Tetrabaena socialis nuclear genome reveals the essential components for genetic control of cell number at the origin of multicellularity in the volvocine lineage.</title>
        <authorList>
            <person name="Featherston J."/>
            <person name="Arakaki Y."/>
            <person name="Hanschen E.R."/>
            <person name="Ferris P.J."/>
            <person name="Michod R.E."/>
            <person name="Olson B.J.S.C."/>
            <person name="Nozaki H."/>
            <person name="Durand P.M."/>
        </authorList>
    </citation>
    <scope>NUCLEOTIDE SEQUENCE [LARGE SCALE GENOMIC DNA]</scope>
    <source>
        <strain evidence="3 4">NIES-571</strain>
    </source>
</reference>
<evidence type="ECO:0000256" key="2">
    <source>
        <dbReference type="SAM" id="Phobius"/>
    </source>
</evidence>
<keyword evidence="2" id="KW-0812">Transmembrane</keyword>
<feature type="compositionally biased region" description="Low complexity" evidence="1">
    <location>
        <begin position="37"/>
        <end position="48"/>
    </location>
</feature>
<sequence length="428" mass="41743">MSRTATSTGSTTPRTATGSTWEGRPPRVGSAQHHSRASVASPSGSSGRDNGAAQAVPRQCARIMNLHLFGVWLQIRQLTAQPLSAKPLQRGGLPPGHGAAHRGREVGVEAKPSKALTVAMGTGTGGHWVESPFSVNSRGSAHGLQRGSGASKDDPAFAAPQMDDVRLQLPTIRHPAVQRHRLMRAAADGGLELRWKGAANACHRSVQPGIHQAQGVPRNAVGAVRENGNSSSICSPPPERNAANGPAAATVFAASAAAFAAAAVPVPAAAAVLIPAAAAVPIPAAAAVLIPAAAAVPSLAAAAVLIPAAAAVPSPAAAAVLIPAAAAVPSPAAAAVLIPAAAAVPIPAAAAASAAAASAAAVPTPTAAAAVRVPIVNANANANATAELIATLGCRDAAAAAATPRLPGPPHVPSAGAALLASAAPELL</sequence>
<organism evidence="3 4">
    <name type="scientific">Tetrabaena socialis</name>
    <dbReference type="NCBI Taxonomy" id="47790"/>
    <lineage>
        <taxon>Eukaryota</taxon>
        <taxon>Viridiplantae</taxon>
        <taxon>Chlorophyta</taxon>
        <taxon>core chlorophytes</taxon>
        <taxon>Chlorophyceae</taxon>
        <taxon>CS clade</taxon>
        <taxon>Chlamydomonadales</taxon>
        <taxon>Tetrabaenaceae</taxon>
        <taxon>Tetrabaena</taxon>
    </lineage>
</organism>
<feature type="transmembrane region" description="Helical" evidence="2">
    <location>
        <begin position="247"/>
        <end position="274"/>
    </location>
</feature>
<evidence type="ECO:0000256" key="1">
    <source>
        <dbReference type="SAM" id="MobiDB-lite"/>
    </source>
</evidence>
<gene>
    <name evidence="3" type="ORF">TSOC_004379</name>
</gene>
<keyword evidence="4" id="KW-1185">Reference proteome</keyword>
<feature type="transmembrane region" description="Helical" evidence="2">
    <location>
        <begin position="286"/>
        <end position="310"/>
    </location>
</feature>
<dbReference type="EMBL" id="PGGS01000106">
    <property type="protein sequence ID" value="PNH09063.1"/>
    <property type="molecule type" value="Genomic_DNA"/>
</dbReference>
<feature type="transmembrane region" description="Helical" evidence="2">
    <location>
        <begin position="316"/>
        <end position="338"/>
    </location>
</feature>
<dbReference type="Proteomes" id="UP000236333">
    <property type="component" value="Unassembled WGS sequence"/>
</dbReference>
<keyword evidence="2" id="KW-1133">Transmembrane helix</keyword>
<evidence type="ECO:0000313" key="4">
    <source>
        <dbReference type="Proteomes" id="UP000236333"/>
    </source>
</evidence>
<accession>A0A2J8A9A7</accession>
<feature type="region of interest" description="Disordered" evidence="1">
    <location>
        <begin position="1"/>
        <end position="53"/>
    </location>
</feature>
<feature type="compositionally biased region" description="Low complexity" evidence="1">
    <location>
        <begin position="1"/>
        <end position="20"/>
    </location>
</feature>
<feature type="region of interest" description="Disordered" evidence="1">
    <location>
        <begin position="89"/>
        <end position="108"/>
    </location>
</feature>
<name>A0A2J8A9A7_9CHLO</name>
<dbReference type="AlphaFoldDB" id="A0A2J8A9A7"/>
<protein>
    <submittedName>
        <fullName evidence="3">Uncharacterized protein</fullName>
    </submittedName>
</protein>
<proteinExistence type="predicted"/>
<evidence type="ECO:0000313" key="3">
    <source>
        <dbReference type="EMBL" id="PNH09063.1"/>
    </source>
</evidence>
<keyword evidence="2" id="KW-0472">Membrane</keyword>
<comment type="caution">
    <text evidence="3">The sequence shown here is derived from an EMBL/GenBank/DDBJ whole genome shotgun (WGS) entry which is preliminary data.</text>
</comment>